<name>A0ABQ5DSV0_9ASTR</name>
<dbReference type="Proteomes" id="UP001151760">
    <property type="component" value="Unassembled WGS sequence"/>
</dbReference>
<protein>
    <submittedName>
        <fullName evidence="2">Uncharacterized protein</fullName>
    </submittedName>
</protein>
<proteinExistence type="predicted"/>
<sequence>MKKDHGDDTVFGQKREKNEEKKEDHVISKMILGFFGWLVRTKKDVLPHMAGRRHARKGVTNRNGEKLLMSEHKRSRHKVQEKWRGIAVELQE</sequence>
<reference evidence="2" key="2">
    <citation type="submission" date="2022-01" db="EMBL/GenBank/DDBJ databases">
        <authorList>
            <person name="Yamashiro T."/>
            <person name="Shiraishi A."/>
            <person name="Satake H."/>
            <person name="Nakayama K."/>
        </authorList>
    </citation>
    <scope>NUCLEOTIDE SEQUENCE</scope>
</reference>
<keyword evidence="3" id="KW-1185">Reference proteome</keyword>
<organism evidence="2 3">
    <name type="scientific">Tanacetum coccineum</name>
    <dbReference type="NCBI Taxonomy" id="301880"/>
    <lineage>
        <taxon>Eukaryota</taxon>
        <taxon>Viridiplantae</taxon>
        <taxon>Streptophyta</taxon>
        <taxon>Embryophyta</taxon>
        <taxon>Tracheophyta</taxon>
        <taxon>Spermatophyta</taxon>
        <taxon>Magnoliopsida</taxon>
        <taxon>eudicotyledons</taxon>
        <taxon>Gunneridae</taxon>
        <taxon>Pentapetalae</taxon>
        <taxon>asterids</taxon>
        <taxon>campanulids</taxon>
        <taxon>Asterales</taxon>
        <taxon>Asteraceae</taxon>
        <taxon>Asteroideae</taxon>
        <taxon>Anthemideae</taxon>
        <taxon>Anthemidinae</taxon>
        <taxon>Tanacetum</taxon>
    </lineage>
</organism>
<dbReference type="EMBL" id="BQNB010015607">
    <property type="protein sequence ID" value="GJT41992.1"/>
    <property type="molecule type" value="Genomic_DNA"/>
</dbReference>
<reference evidence="2" key="1">
    <citation type="journal article" date="2022" name="Int. J. Mol. Sci.">
        <title>Draft Genome of Tanacetum Coccineum: Genomic Comparison of Closely Related Tanacetum-Family Plants.</title>
        <authorList>
            <person name="Yamashiro T."/>
            <person name="Shiraishi A."/>
            <person name="Nakayama K."/>
            <person name="Satake H."/>
        </authorList>
    </citation>
    <scope>NUCLEOTIDE SEQUENCE</scope>
</reference>
<feature type="region of interest" description="Disordered" evidence="1">
    <location>
        <begin position="1"/>
        <end position="23"/>
    </location>
</feature>
<gene>
    <name evidence="2" type="ORF">Tco_0941857</name>
</gene>
<evidence type="ECO:0000256" key="1">
    <source>
        <dbReference type="SAM" id="MobiDB-lite"/>
    </source>
</evidence>
<accession>A0ABQ5DSV0</accession>
<comment type="caution">
    <text evidence="2">The sequence shown here is derived from an EMBL/GenBank/DDBJ whole genome shotgun (WGS) entry which is preliminary data.</text>
</comment>
<evidence type="ECO:0000313" key="2">
    <source>
        <dbReference type="EMBL" id="GJT41992.1"/>
    </source>
</evidence>
<evidence type="ECO:0000313" key="3">
    <source>
        <dbReference type="Proteomes" id="UP001151760"/>
    </source>
</evidence>